<dbReference type="InterPro" id="IPR011576">
    <property type="entry name" value="Pyridox_Oxase_N"/>
</dbReference>
<feature type="binding site" evidence="5 6">
    <location>
        <begin position="78"/>
        <end position="79"/>
    </location>
    <ligand>
        <name>FMN</name>
        <dbReference type="ChEBI" id="CHEBI:58210"/>
    </ligand>
</feature>
<dbReference type="Proteomes" id="UP000471298">
    <property type="component" value="Unassembled WGS sequence"/>
</dbReference>
<sequence>MNDISQMRTVFDKHEPLDIKTMPDSPVKLFEQWFELARHTEHLAEPNAFVLSTANHAGRLRTRTVLLKYFDHHGFVFFTNYHSQKAHDISENPQVSVCFPWYPLQRQLLIEGRAEKISQAESLKYFASRPKESQIGAWVSQQSQVIDSRQLLIDKAKQLAQRFAGKSVPLPDFWGGYRIRPTRFEFWQGQPGRLHDRIQYTTTELDDKVLDDSTIWEKQRLSP</sequence>
<reference evidence="9 10" key="1">
    <citation type="submission" date="2019-10" db="EMBL/GenBank/DDBJ databases">
        <title>Cardiobacteriales fam. a chemoheterotrophic member of the order Cardiobacteriales, and proposal of Cardiobacteriales fam. nov.</title>
        <authorList>
            <person name="Wang C."/>
        </authorList>
    </citation>
    <scope>NUCLEOTIDE SEQUENCE [LARGE SCALE GENOMIC DNA]</scope>
    <source>
        <strain evidence="9 10">ML27</strain>
    </source>
</reference>
<feature type="binding site" evidence="5 6">
    <location>
        <position position="85"/>
    </location>
    <ligand>
        <name>FMN</name>
        <dbReference type="ChEBI" id="CHEBI:58210"/>
    </ligand>
</feature>
<proteinExistence type="inferred from homology"/>
<dbReference type="InParanoid" id="A0A6N7EWV4"/>
<comment type="pathway">
    <text evidence="5">Cofactor metabolism; pyridoxal 5'-phosphate salvage; pyridoxal 5'-phosphate from pyridoxamine 5'-phosphate: step 1/1.</text>
</comment>
<feature type="binding site" evidence="5 6">
    <location>
        <position position="197"/>
    </location>
    <ligand>
        <name>FMN</name>
        <dbReference type="ChEBI" id="CHEBI:58210"/>
    </ligand>
</feature>
<protein>
    <recommendedName>
        <fullName evidence="5">Pyridoxine/pyridoxamine 5'-phosphate oxidase</fullName>
        <ecNumber evidence="5">1.4.3.5</ecNumber>
    </recommendedName>
    <alternativeName>
        <fullName evidence="5">PNP/PMP oxidase</fullName>
        <shortName evidence="5">PNPOx</shortName>
    </alternativeName>
    <alternativeName>
        <fullName evidence="5">Pyridoxal 5'-phosphate synthase</fullName>
    </alternativeName>
</protein>
<feature type="binding site" evidence="5 6">
    <location>
        <begin position="142"/>
        <end position="143"/>
    </location>
    <ligand>
        <name>FMN</name>
        <dbReference type="ChEBI" id="CHEBI:58210"/>
    </ligand>
</feature>
<comment type="catalytic activity">
    <reaction evidence="5">
        <text>pyridoxamine 5'-phosphate + O2 + H2O = pyridoxal 5'-phosphate + H2O2 + NH4(+)</text>
        <dbReference type="Rhea" id="RHEA:15817"/>
        <dbReference type="ChEBI" id="CHEBI:15377"/>
        <dbReference type="ChEBI" id="CHEBI:15379"/>
        <dbReference type="ChEBI" id="CHEBI:16240"/>
        <dbReference type="ChEBI" id="CHEBI:28938"/>
        <dbReference type="ChEBI" id="CHEBI:58451"/>
        <dbReference type="ChEBI" id="CHEBI:597326"/>
        <dbReference type="EC" id="1.4.3.5"/>
    </reaction>
</comment>
<dbReference type="InterPro" id="IPR000659">
    <property type="entry name" value="Pyridox_Oxase"/>
</dbReference>
<comment type="pathway">
    <text evidence="5">Cofactor metabolism; pyridoxal 5'-phosphate salvage; pyridoxal 5'-phosphate from pyridoxine 5'-phosphate: step 1/1.</text>
</comment>
<accession>A0A6N7EWV4</accession>
<dbReference type="PIRSF" id="PIRSF000190">
    <property type="entry name" value="Pyd_amn-ph_oxd"/>
    <property type="match status" value="1"/>
</dbReference>
<dbReference type="EMBL" id="WHNW01000007">
    <property type="protein sequence ID" value="MPV86403.1"/>
    <property type="molecule type" value="Genomic_DNA"/>
</dbReference>
<keyword evidence="5" id="KW-0664">Pyridoxine biosynthesis</keyword>
<evidence type="ECO:0000256" key="5">
    <source>
        <dbReference type="HAMAP-Rule" id="MF_01629"/>
    </source>
</evidence>
<feature type="binding site" evidence="5">
    <location>
        <position position="125"/>
    </location>
    <ligand>
        <name>substrate</name>
    </ligand>
</feature>
<dbReference type="GO" id="GO:0008615">
    <property type="term" value="P:pyridoxine biosynthetic process"/>
    <property type="evidence" value="ECO:0007669"/>
    <property type="project" value="UniProtKB-UniRule"/>
</dbReference>
<dbReference type="HAMAP" id="MF_01629">
    <property type="entry name" value="PdxH"/>
    <property type="match status" value="1"/>
</dbReference>
<dbReference type="RefSeq" id="WP_152810401.1">
    <property type="nucleotide sequence ID" value="NZ_WHNW01000007.1"/>
</dbReference>
<dbReference type="GO" id="GO:0004733">
    <property type="term" value="F:pyridoxamine phosphate oxidase activity"/>
    <property type="evidence" value="ECO:0007669"/>
    <property type="project" value="UniProtKB-UniRule"/>
</dbReference>
<evidence type="ECO:0000259" key="8">
    <source>
        <dbReference type="Pfam" id="PF10590"/>
    </source>
</evidence>
<dbReference type="NCBIfam" id="TIGR00558">
    <property type="entry name" value="pdxH"/>
    <property type="match status" value="1"/>
</dbReference>
<dbReference type="PANTHER" id="PTHR10851:SF0">
    <property type="entry name" value="PYRIDOXINE-5'-PHOSPHATE OXIDASE"/>
    <property type="match status" value="1"/>
</dbReference>
<dbReference type="AlphaFoldDB" id="A0A6N7EWV4"/>
<dbReference type="InterPro" id="IPR019576">
    <property type="entry name" value="Pyridoxamine_oxidase_dimer_C"/>
</dbReference>
<dbReference type="PANTHER" id="PTHR10851">
    <property type="entry name" value="PYRIDOXINE-5-PHOSPHATE OXIDASE"/>
    <property type="match status" value="1"/>
</dbReference>
<evidence type="ECO:0000256" key="1">
    <source>
        <dbReference type="ARBA" id="ARBA00007301"/>
    </source>
</evidence>
<dbReference type="SUPFAM" id="SSF50475">
    <property type="entry name" value="FMN-binding split barrel"/>
    <property type="match status" value="1"/>
</dbReference>
<dbReference type="NCBIfam" id="NF004231">
    <property type="entry name" value="PRK05679.1"/>
    <property type="match status" value="1"/>
</dbReference>
<feature type="binding site" evidence="5 6">
    <location>
        <position position="107"/>
    </location>
    <ligand>
        <name>FMN</name>
        <dbReference type="ChEBI" id="CHEBI:58210"/>
    </ligand>
</feature>
<comment type="caution">
    <text evidence="9">The sequence shown here is derived from an EMBL/GenBank/DDBJ whole genome shotgun (WGS) entry which is preliminary data.</text>
</comment>
<name>A0A6N7EWV4_9GAMM</name>
<dbReference type="InterPro" id="IPR019740">
    <property type="entry name" value="Pyridox_Oxase_CS"/>
</dbReference>
<comment type="subunit">
    <text evidence="5">Homodimer.</text>
</comment>
<dbReference type="Pfam" id="PF01243">
    <property type="entry name" value="PNPOx_N"/>
    <property type="match status" value="1"/>
</dbReference>
<evidence type="ECO:0000256" key="3">
    <source>
        <dbReference type="ARBA" id="ARBA00022643"/>
    </source>
</evidence>
<comment type="caution">
    <text evidence="5">Lacks conserved residue(s) required for the propagation of feature annotation.</text>
</comment>
<dbReference type="GO" id="GO:0010181">
    <property type="term" value="F:FMN binding"/>
    <property type="evidence" value="ECO:0007669"/>
    <property type="project" value="UniProtKB-UniRule"/>
</dbReference>
<feature type="binding site" evidence="5">
    <location>
        <begin position="193"/>
        <end position="195"/>
    </location>
    <ligand>
        <name>substrate</name>
    </ligand>
</feature>
<feature type="binding site" evidence="5">
    <location>
        <position position="133"/>
    </location>
    <ligand>
        <name>substrate</name>
    </ligand>
</feature>
<evidence type="ECO:0000256" key="4">
    <source>
        <dbReference type="ARBA" id="ARBA00023002"/>
    </source>
</evidence>
<keyword evidence="10" id="KW-1185">Reference proteome</keyword>
<evidence type="ECO:0000256" key="6">
    <source>
        <dbReference type="PIRSR" id="PIRSR000190-2"/>
    </source>
</evidence>
<dbReference type="FunCoup" id="A0A6N7EWV4">
    <property type="interactions" value="403"/>
</dbReference>
<keyword evidence="2 5" id="KW-0285">Flavoprotein</keyword>
<evidence type="ECO:0000313" key="10">
    <source>
        <dbReference type="Proteomes" id="UP000471298"/>
    </source>
</evidence>
<feature type="binding site" evidence="5 6">
    <location>
        <begin position="63"/>
        <end position="68"/>
    </location>
    <ligand>
        <name>FMN</name>
        <dbReference type="ChEBI" id="CHEBI:58210"/>
    </ligand>
</feature>
<organism evidence="9 10">
    <name type="scientific">Ostreibacterium oceani</name>
    <dbReference type="NCBI Taxonomy" id="2654998"/>
    <lineage>
        <taxon>Bacteria</taxon>
        <taxon>Pseudomonadati</taxon>
        <taxon>Pseudomonadota</taxon>
        <taxon>Gammaproteobacteria</taxon>
        <taxon>Cardiobacteriales</taxon>
        <taxon>Ostreibacteriaceae</taxon>
        <taxon>Ostreibacterium</taxon>
    </lineage>
</organism>
<dbReference type="EC" id="1.4.3.5" evidence="5"/>
<feature type="domain" description="Pyridoxine 5'-phosphate oxidase dimerisation C-terminal" evidence="8">
    <location>
        <begin position="174"/>
        <end position="223"/>
    </location>
</feature>
<feature type="domain" description="Pyridoxamine 5'-phosphate oxidase N-terminal" evidence="7">
    <location>
        <begin position="39"/>
        <end position="161"/>
    </location>
</feature>
<dbReference type="InterPro" id="IPR012349">
    <property type="entry name" value="Split_barrel_FMN-bd"/>
</dbReference>
<feature type="binding site" evidence="5">
    <location>
        <position position="129"/>
    </location>
    <ligand>
        <name>substrate</name>
    </ligand>
</feature>
<feature type="binding site" evidence="5">
    <location>
        <position position="68"/>
    </location>
    <ligand>
        <name>substrate</name>
    </ligand>
</feature>
<evidence type="ECO:0000259" key="7">
    <source>
        <dbReference type="Pfam" id="PF01243"/>
    </source>
</evidence>
<keyword evidence="4 5" id="KW-0560">Oxidoreductase</keyword>
<comment type="similarity">
    <text evidence="1 5">Belongs to the pyridoxamine 5'-phosphate oxidase family.</text>
</comment>
<dbReference type="UniPathway" id="UPA01068">
    <property type="reaction ID" value="UER00304"/>
</dbReference>
<evidence type="ECO:0000313" key="9">
    <source>
        <dbReference type="EMBL" id="MPV86403.1"/>
    </source>
</evidence>
<comment type="catalytic activity">
    <reaction evidence="5">
        <text>pyridoxine 5'-phosphate + O2 = pyridoxal 5'-phosphate + H2O2</text>
        <dbReference type="Rhea" id="RHEA:15149"/>
        <dbReference type="ChEBI" id="CHEBI:15379"/>
        <dbReference type="ChEBI" id="CHEBI:16240"/>
        <dbReference type="ChEBI" id="CHEBI:58589"/>
        <dbReference type="ChEBI" id="CHEBI:597326"/>
        <dbReference type="EC" id="1.4.3.5"/>
    </reaction>
</comment>
<keyword evidence="3 5" id="KW-0288">FMN</keyword>
<dbReference type="Pfam" id="PF10590">
    <property type="entry name" value="PNP_phzG_C"/>
    <property type="match status" value="1"/>
</dbReference>
<comment type="function">
    <text evidence="5">Catalyzes the oxidation of either pyridoxine 5'-phosphate (PNP) or pyridoxamine 5'-phosphate (PMP) into pyridoxal 5'-phosphate (PLP).</text>
</comment>
<dbReference type="Gene3D" id="2.30.110.10">
    <property type="entry name" value="Electron Transport, Fmn-binding Protein, Chain A"/>
    <property type="match status" value="1"/>
</dbReference>
<gene>
    <name evidence="5 9" type="primary">pdxH</name>
    <name evidence="9" type="ORF">GCU85_06625</name>
</gene>
<feature type="binding site" evidence="5 6">
    <location>
        <position position="187"/>
    </location>
    <ligand>
        <name>FMN</name>
        <dbReference type="ChEBI" id="CHEBI:58210"/>
    </ligand>
</feature>
<comment type="cofactor">
    <cofactor evidence="5 6">
        <name>FMN</name>
        <dbReference type="ChEBI" id="CHEBI:58210"/>
    </cofactor>
    <text evidence="5 6">Binds 1 FMN per subunit.</text>
</comment>
<dbReference type="PROSITE" id="PS01064">
    <property type="entry name" value="PYRIDOX_OXIDASE"/>
    <property type="match status" value="1"/>
</dbReference>
<evidence type="ECO:0000256" key="2">
    <source>
        <dbReference type="ARBA" id="ARBA00022630"/>
    </source>
</evidence>